<accession>A0AAD5A8Y7</accession>
<evidence type="ECO:0000313" key="2">
    <source>
        <dbReference type="Proteomes" id="UP001205998"/>
    </source>
</evidence>
<proteinExistence type="predicted"/>
<organism evidence="1 2">
    <name type="scientific">Silurus asotus</name>
    <name type="common">Amur catfish</name>
    <name type="synonym">Parasilurus asotus</name>
    <dbReference type="NCBI Taxonomy" id="30991"/>
    <lineage>
        <taxon>Eukaryota</taxon>
        <taxon>Metazoa</taxon>
        <taxon>Chordata</taxon>
        <taxon>Craniata</taxon>
        <taxon>Vertebrata</taxon>
        <taxon>Euteleostomi</taxon>
        <taxon>Actinopterygii</taxon>
        <taxon>Neopterygii</taxon>
        <taxon>Teleostei</taxon>
        <taxon>Ostariophysi</taxon>
        <taxon>Siluriformes</taxon>
        <taxon>Siluridae</taxon>
        <taxon>Silurus</taxon>
    </lineage>
</organism>
<dbReference type="Proteomes" id="UP001205998">
    <property type="component" value="Unassembled WGS sequence"/>
</dbReference>
<protein>
    <submittedName>
        <fullName evidence="1">Rapunzel 5</fullName>
    </submittedName>
</protein>
<comment type="caution">
    <text evidence="1">The sequence shown here is derived from an EMBL/GenBank/DDBJ whole genome shotgun (WGS) entry which is preliminary data.</text>
</comment>
<evidence type="ECO:0000313" key="1">
    <source>
        <dbReference type="EMBL" id="KAI5611916.1"/>
    </source>
</evidence>
<name>A0AAD5A8Y7_SILAS</name>
<sequence>MTSFEESYLIAVEKWILENQEEIEKAAEILGESSEFLVATVGQVFPLVKYFYVFTAKLLGNPNSYEDTYFTKQFQKLNEIKENMHEVERITMRSSLNIQMFKYEAQIKFQYKMFMKIFTAESNKKLKIKEFVMMFENADDEQNLNGLYDQITGNNMSGRAMLDEIVQTEHPSRRVVVEFCAYLKKLFVFGIIALIGYTAIKKGDVGEDMVKKWQARMEDVEKLMKAAVGESE</sequence>
<gene>
    <name evidence="1" type="ORF">C0J50_0584</name>
</gene>
<dbReference type="PANTHER" id="PTHR40472:SF10">
    <property type="entry name" value="RAPUNZEL 5"/>
    <property type="match status" value="1"/>
</dbReference>
<dbReference type="AlphaFoldDB" id="A0AAD5A8Y7"/>
<dbReference type="InterPro" id="IPR039051">
    <property type="entry name" value="SE-CTX-like"/>
</dbReference>
<reference evidence="1" key="1">
    <citation type="submission" date="2018-07" db="EMBL/GenBank/DDBJ databases">
        <title>Comparative genomics of catfishes provides insights into carnivory and benthic adaptation.</title>
        <authorList>
            <person name="Zhang Y."/>
            <person name="Wang D."/>
            <person name="Peng Z."/>
            <person name="Zheng S."/>
            <person name="Shao F."/>
            <person name="Tao W."/>
        </authorList>
    </citation>
    <scope>NUCLEOTIDE SEQUENCE</scope>
    <source>
        <strain evidence="1">Chongqing</strain>
    </source>
</reference>
<dbReference type="EMBL" id="MU564352">
    <property type="protein sequence ID" value="KAI5611916.1"/>
    <property type="molecule type" value="Genomic_DNA"/>
</dbReference>
<dbReference type="PANTHER" id="PTHR40472">
    <property type="entry name" value="RICIN B-TYPE LECTIN DOMAIN-CONTAINING PROTEIN"/>
    <property type="match status" value="1"/>
</dbReference>
<keyword evidence="2" id="KW-1185">Reference proteome</keyword>